<comment type="cofactor">
    <cofactor evidence="1">
        <name>Mn(2+)</name>
        <dbReference type="ChEBI" id="CHEBI:29035"/>
    </cofactor>
</comment>
<dbReference type="PANTHER" id="PTHR30108">
    <property type="entry name" value="3-OCTAPRENYL-4-HYDROXYBENZOATE CARBOXY-LYASE-RELATED"/>
    <property type="match status" value="1"/>
</dbReference>
<dbReference type="Gene3D" id="3.40.1670.10">
    <property type="entry name" value="UbiD C-terminal domain-like"/>
    <property type="match status" value="1"/>
</dbReference>
<accession>A0A150IUV5</accession>
<dbReference type="GO" id="GO:0016831">
    <property type="term" value="F:carboxy-lyase activity"/>
    <property type="evidence" value="ECO:0007669"/>
    <property type="project" value="UniProtKB-KW"/>
</dbReference>
<dbReference type="PANTHER" id="PTHR30108:SF21">
    <property type="entry name" value="4-HYDROXYBENZOATE DECARBOXYLASE"/>
    <property type="match status" value="1"/>
</dbReference>
<comment type="pathway">
    <text evidence="2">Isoprenoid biosynthesis; isopentenyl diphosphate biosynthesis via mevalonate pathway.</text>
</comment>
<evidence type="ECO:0000256" key="7">
    <source>
        <dbReference type="ARBA" id="ARBA00023211"/>
    </source>
</evidence>
<keyword evidence="8" id="KW-0414">Isoprene biosynthesis</keyword>
<evidence type="ECO:0000256" key="12">
    <source>
        <dbReference type="ARBA" id="ARBA00049754"/>
    </source>
</evidence>
<dbReference type="Pfam" id="PF20696">
    <property type="entry name" value="UbiD_C"/>
    <property type="match status" value="1"/>
</dbReference>
<evidence type="ECO:0000259" key="15">
    <source>
        <dbReference type="Pfam" id="PF20696"/>
    </source>
</evidence>
<evidence type="ECO:0000259" key="14">
    <source>
        <dbReference type="Pfam" id="PF01977"/>
    </source>
</evidence>
<accession>A0A150IM76</accession>
<feature type="domain" description="3-octaprenyl-4-hydroxybenzoate carboxy-lyase-like Rift-related" evidence="14">
    <location>
        <begin position="88"/>
        <end position="280"/>
    </location>
</feature>
<comment type="function">
    <text evidence="10">Catalyzes the conversion of trans-anhydromevalonate 5-phosphate (tAHMP) into isopentenyl phosphate. Involved in the archaeal mevalonate (MVA) pathway, which provides fundamental precursors for isoprenoid biosynthesis, such as isopentenyl diphosphate (IPP) and dimethylallyl diphosphate (DMAPP).</text>
</comment>
<evidence type="ECO:0000256" key="6">
    <source>
        <dbReference type="ARBA" id="ARBA00022793"/>
    </source>
</evidence>
<dbReference type="GO" id="GO:0008299">
    <property type="term" value="P:isoprenoid biosynthetic process"/>
    <property type="evidence" value="ECO:0007669"/>
    <property type="project" value="UniProtKB-KW"/>
</dbReference>
<evidence type="ECO:0000256" key="2">
    <source>
        <dbReference type="ARBA" id="ARBA00005092"/>
    </source>
</evidence>
<dbReference type="InterPro" id="IPR049381">
    <property type="entry name" value="UbiD-like_C"/>
</dbReference>
<dbReference type="AlphaFoldDB" id="A0A150IUV5"/>
<evidence type="ECO:0000256" key="8">
    <source>
        <dbReference type="ARBA" id="ARBA00023229"/>
    </source>
</evidence>
<organism evidence="17 19">
    <name type="scientific">Candidatus Methanofastidiosum methylothiophilum</name>
    <dbReference type="NCBI Taxonomy" id="1705564"/>
    <lineage>
        <taxon>Archaea</taxon>
        <taxon>Methanobacteriati</taxon>
        <taxon>Methanobacteriota</taxon>
        <taxon>Stenosarchaea group</taxon>
        <taxon>Candidatus Methanofastidiosia</taxon>
        <taxon>Candidatus Methanofastidiosales</taxon>
        <taxon>Candidatus Methanofastidiosaceae</taxon>
        <taxon>Candidatus Methanofastidiosum</taxon>
    </lineage>
</organism>
<evidence type="ECO:0000313" key="20">
    <source>
        <dbReference type="Proteomes" id="UP000092401"/>
    </source>
</evidence>
<dbReference type="NCBIfam" id="TIGR00148">
    <property type="entry name" value="UbiD family decarboxylase"/>
    <property type="match status" value="1"/>
</dbReference>
<name>A0A150IUV5_9EURY</name>
<evidence type="ECO:0000313" key="19">
    <source>
        <dbReference type="Proteomes" id="UP000091929"/>
    </source>
</evidence>
<dbReference type="GO" id="GO:0005737">
    <property type="term" value="C:cytoplasm"/>
    <property type="evidence" value="ECO:0007669"/>
    <property type="project" value="TreeGrafter"/>
</dbReference>
<evidence type="ECO:0000313" key="17">
    <source>
        <dbReference type="EMBL" id="KYC48766.1"/>
    </source>
</evidence>
<protein>
    <recommendedName>
        <fullName evidence="12">Anhydromevalonate phosphate decarboxylase</fullName>
        <ecNumber evidence="11">4.1.1.126</ecNumber>
    </recommendedName>
</protein>
<dbReference type="InterPro" id="IPR048304">
    <property type="entry name" value="UbiD_Rift_dom"/>
</dbReference>
<dbReference type="FunFam" id="3.40.1670.10:FF:000003">
    <property type="entry name" value="Phenolic acid decarboxylase"/>
    <property type="match status" value="1"/>
</dbReference>
<evidence type="ECO:0000256" key="11">
    <source>
        <dbReference type="ARBA" id="ARBA00049727"/>
    </source>
</evidence>
<dbReference type="PATRIC" id="fig|1706438.3.peg.76"/>
<evidence type="ECO:0000256" key="10">
    <source>
        <dbReference type="ARBA" id="ARBA00049583"/>
    </source>
</evidence>
<dbReference type="SUPFAM" id="SSF143968">
    <property type="entry name" value="UbiD C-terminal domain-like"/>
    <property type="match status" value="1"/>
</dbReference>
<proteinExistence type="inferred from homology"/>
<evidence type="ECO:0000313" key="18">
    <source>
        <dbReference type="EMBL" id="KYC51414.1"/>
    </source>
</evidence>
<evidence type="ECO:0000256" key="1">
    <source>
        <dbReference type="ARBA" id="ARBA00001936"/>
    </source>
</evidence>
<gene>
    <name evidence="16" type="ORF">APG10_00236</name>
    <name evidence="17" type="ORF">APG11_00077</name>
    <name evidence="18" type="ORF">APG12_00076</name>
</gene>
<comment type="catalytic activity">
    <reaction evidence="9">
        <text>(2E)-3-methyl-5-phosphooxypent-2-enoate + H(+) = isopentenyl phosphate + CO2</text>
        <dbReference type="Rhea" id="RHEA:78971"/>
        <dbReference type="ChEBI" id="CHEBI:15378"/>
        <dbReference type="ChEBI" id="CHEBI:16526"/>
        <dbReference type="ChEBI" id="CHEBI:65078"/>
        <dbReference type="ChEBI" id="CHEBI:229665"/>
        <dbReference type="EC" id="4.1.1.126"/>
    </reaction>
    <physiologicalReaction direction="left-to-right" evidence="9">
        <dbReference type="Rhea" id="RHEA:78972"/>
    </physiologicalReaction>
</comment>
<dbReference type="Proteomes" id="UP000092401">
    <property type="component" value="Unassembled WGS sequence"/>
</dbReference>
<dbReference type="EMBL" id="LNGF01000001">
    <property type="protein sequence ID" value="KYC48766.1"/>
    <property type="molecule type" value="Genomic_DNA"/>
</dbReference>
<evidence type="ECO:0000256" key="5">
    <source>
        <dbReference type="ARBA" id="ARBA00022643"/>
    </source>
</evidence>
<evidence type="ECO:0000256" key="9">
    <source>
        <dbReference type="ARBA" id="ARBA00049054"/>
    </source>
</evidence>
<dbReference type="SUPFAM" id="SSF50475">
    <property type="entry name" value="FMN-binding split barrel"/>
    <property type="match status" value="1"/>
</dbReference>
<dbReference type="EMBL" id="LNJC01000001">
    <property type="protein sequence ID" value="KYC51414.1"/>
    <property type="molecule type" value="Genomic_DNA"/>
</dbReference>
<dbReference type="PATRIC" id="fig|1706436.3.peg.235"/>
<dbReference type="Proteomes" id="UP000091929">
    <property type="component" value="Unassembled WGS sequence"/>
</dbReference>
<keyword evidence="6" id="KW-0210">Decarboxylase</keyword>
<sequence>MEIREFIAHEKDIIKIDRELEKYEMAKIIHENPTKILQFKDKGYDVFCNIWSTRDRVAKYLKLDKSKLLFSLKEAMDKPTPYKIVDKSPFIENEVKNFDLRKIPIQYHYPQDGGPYVTSGVVFVKDEKGNRNMSFHRMMVTGKDTFTIRIVPRHLFAMYNEAKAKNKDLEIVLVIGLPPYVLLPAAMSISYGINELEIANTLKKMGLGNELTAYRFENGIDVPTSSQFVFCGRITLEEGDEGPFVDITGTYDFVRKQPVVKIDKVYQAKNAFFHALMPGGYEHFLLMGMPREPIIYEGVSKVVPKVYGVRLTEGGDCWLHGVVSIKKQKEGDGKNAIMAALASHPSMKRVVIVDEDIDIYSDTDVEWAIATRFQADKDLLVVTNAAGSSLDPSVKGDGTTAKMGIDATMPLKNNEGYKRAINFLKK</sequence>
<comment type="caution">
    <text evidence="17">The sequence shown here is derived from an EMBL/GenBank/DDBJ whole genome shotgun (WGS) entry which is preliminary data.</text>
</comment>
<keyword evidence="7" id="KW-0464">Manganese</keyword>
<dbReference type="EMBL" id="LNGE01000004">
    <property type="protein sequence ID" value="KYC46133.1"/>
    <property type="molecule type" value="Genomic_DNA"/>
</dbReference>
<dbReference type="PATRIC" id="fig|1706437.3.peg.77"/>
<evidence type="ECO:0000313" key="16">
    <source>
        <dbReference type="EMBL" id="KYC46133.1"/>
    </source>
</evidence>
<dbReference type="InterPro" id="IPR002830">
    <property type="entry name" value="UbiD"/>
</dbReference>
<keyword evidence="4" id="KW-0285">Flavoprotein</keyword>
<dbReference type="Proteomes" id="UP000092403">
    <property type="component" value="Unassembled WGS sequence"/>
</dbReference>
<evidence type="ECO:0000256" key="4">
    <source>
        <dbReference type="ARBA" id="ARBA00022630"/>
    </source>
</evidence>
<keyword evidence="5" id="KW-0288">FMN</keyword>
<evidence type="ECO:0000256" key="3">
    <source>
        <dbReference type="ARBA" id="ARBA00010021"/>
    </source>
</evidence>
<evidence type="ECO:0000256" key="13">
    <source>
        <dbReference type="ARBA" id="ARBA00049936"/>
    </source>
</evidence>
<feature type="domain" description="3-octaprenyl-4-hydroxybenzoate carboxy-lyase-like C-terminal" evidence="15">
    <location>
        <begin position="286"/>
        <end position="407"/>
    </location>
</feature>
<keyword evidence="6" id="KW-0456">Lyase</keyword>
<dbReference type="Pfam" id="PF01977">
    <property type="entry name" value="UbiD"/>
    <property type="match status" value="1"/>
</dbReference>
<comment type="cofactor">
    <cofactor evidence="13">
        <name>prenylated FMN</name>
        <dbReference type="ChEBI" id="CHEBI:87746"/>
    </cofactor>
</comment>
<dbReference type="EC" id="4.1.1.126" evidence="11"/>
<accession>A0A150J356</accession>
<reference evidence="19 20" key="1">
    <citation type="journal article" date="2016" name="ISME J.">
        <title>Chasing the elusive Euryarchaeota class WSA2: genomes reveal a uniquely fastidious methyl-reducing methanogen.</title>
        <authorList>
            <person name="Nobu M.K."/>
            <person name="Narihiro T."/>
            <person name="Kuroda K."/>
            <person name="Mei R."/>
            <person name="Liu W.T."/>
        </authorList>
    </citation>
    <scope>NUCLEOTIDE SEQUENCE [LARGE SCALE GENOMIC DNA]</scope>
    <source>
        <strain evidence="16">B03fssc0709_Meth_Bin005</strain>
        <strain evidence="17">B15fssc0709_Meth_Bin003</strain>
        <strain evidence="18">BMIXfssc0709_Meth_Bin006</strain>
    </source>
</reference>
<comment type="similarity">
    <text evidence="3">Belongs to the UbiD family.</text>
</comment>